<dbReference type="Pfam" id="PF07291">
    <property type="entry name" value="MauE"/>
    <property type="match status" value="1"/>
</dbReference>
<evidence type="ECO:0000256" key="5">
    <source>
        <dbReference type="SAM" id="Phobius"/>
    </source>
</evidence>
<evidence type="ECO:0000256" key="3">
    <source>
        <dbReference type="ARBA" id="ARBA00022989"/>
    </source>
</evidence>
<name>A0AAE6JND7_9SPHI</name>
<keyword evidence="3 5" id="KW-1133">Transmembrane helix</keyword>
<evidence type="ECO:0000256" key="1">
    <source>
        <dbReference type="ARBA" id="ARBA00004141"/>
    </source>
</evidence>
<reference evidence="7 8" key="1">
    <citation type="submission" date="2019-08" db="EMBL/GenBank/DDBJ databases">
        <title>Comparative genome analysis confer to the adaptation heavy metal polluted environment.</title>
        <authorList>
            <person name="Li Y."/>
        </authorList>
    </citation>
    <scope>NUCLEOTIDE SEQUENCE [LARGE SCALE GENOMIC DNA]</scope>
    <source>
        <strain evidence="7 8">P2</strain>
    </source>
</reference>
<dbReference type="InterPro" id="IPR009908">
    <property type="entry name" value="Methylamine_util_MauE"/>
</dbReference>
<evidence type="ECO:0000313" key="8">
    <source>
        <dbReference type="Proteomes" id="UP000250557"/>
    </source>
</evidence>
<dbReference type="AlphaFoldDB" id="A0AAE6JND7"/>
<evidence type="ECO:0000313" key="7">
    <source>
        <dbReference type="EMBL" id="QEM07802.1"/>
    </source>
</evidence>
<feature type="domain" description="Methylamine utilisation protein MauE" evidence="6">
    <location>
        <begin position="5"/>
        <end position="131"/>
    </location>
</feature>
<dbReference type="Proteomes" id="UP000250557">
    <property type="component" value="Chromosome"/>
</dbReference>
<dbReference type="EMBL" id="CP043451">
    <property type="protein sequence ID" value="QEM07802.1"/>
    <property type="molecule type" value="Genomic_DNA"/>
</dbReference>
<proteinExistence type="predicted"/>
<sequence>MKRFYFFDIIIFLLILLFVYTAMSKLFDFEQFKGQMYNQALPHALATVLIWTLPGIEIIAALLLLFEQTRLAGLYLSTVLMILFTGYIALVLLGYYGRVPCSCGGVIKSLGWKNHLFFNLFFLLLSILGIFTISRERRMVTKYR</sequence>
<organism evidence="7 8">
    <name type="scientific">Mucilaginibacter rubeus</name>
    <dbReference type="NCBI Taxonomy" id="2027860"/>
    <lineage>
        <taxon>Bacteria</taxon>
        <taxon>Pseudomonadati</taxon>
        <taxon>Bacteroidota</taxon>
        <taxon>Sphingobacteriia</taxon>
        <taxon>Sphingobacteriales</taxon>
        <taxon>Sphingobacteriaceae</taxon>
        <taxon>Mucilaginibacter</taxon>
    </lineage>
</organism>
<feature type="transmembrane region" description="Helical" evidence="5">
    <location>
        <begin position="73"/>
        <end position="96"/>
    </location>
</feature>
<feature type="transmembrane region" description="Helical" evidence="5">
    <location>
        <begin position="43"/>
        <end position="66"/>
    </location>
</feature>
<evidence type="ECO:0000256" key="4">
    <source>
        <dbReference type="ARBA" id="ARBA00023136"/>
    </source>
</evidence>
<dbReference type="GO" id="GO:0016020">
    <property type="term" value="C:membrane"/>
    <property type="evidence" value="ECO:0007669"/>
    <property type="project" value="UniProtKB-SubCell"/>
</dbReference>
<gene>
    <name evidence="7" type="ORF">DIU31_031475</name>
</gene>
<protein>
    <recommendedName>
        <fullName evidence="6">Methylamine utilisation protein MauE domain-containing protein</fullName>
    </recommendedName>
</protein>
<evidence type="ECO:0000259" key="6">
    <source>
        <dbReference type="Pfam" id="PF07291"/>
    </source>
</evidence>
<dbReference type="GO" id="GO:0030416">
    <property type="term" value="P:methylamine metabolic process"/>
    <property type="evidence" value="ECO:0007669"/>
    <property type="project" value="InterPro"/>
</dbReference>
<feature type="transmembrane region" description="Helical" evidence="5">
    <location>
        <begin position="5"/>
        <end position="23"/>
    </location>
</feature>
<keyword evidence="4 5" id="KW-0472">Membrane</keyword>
<keyword evidence="2 5" id="KW-0812">Transmembrane</keyword>
<comment type="subcellular location">
    <subcellularLocation>
        <location evidence="1">Membrane</location>
        <topology evidence="1">Multi-pass membrane protein</topology>
    </subcellularLocation>
</comment>
<evidence type="ECO:0000256" key="2">
    <source>
        <dbReference type="ARBA" id="ARBA00022692"/>
    </source>
</evidence>
<dbReference type="RefSeq" id="WP_112653951.1">
    <property type="nucleotide sequence ID" value="NZ_CP043451.1"/>
</dbReference>
<accession>A0AAE6JND7</accession>
<feature type="transmembrane region" description="Helical" evidence="5">
    <location>
        <begin position="116"/>
        <end position="134"/>
    </location>
</feature>